<evidence type="ECO:0000313" key="2">
    <source>
        <dbReference type="EMBL" id="KAE9978071.1"/>
    </source>
</evidence>
<feature type="region of interest" description="Disordered" evidence="1">
    <location>
        <begin position="344"/>
        <end position="373"/>
    </location>
</feature>
<gene>
    <name evidence="3" type="ORF">EG327_006925</name>
    <name evidence="2" type="ORF">EG328_001691</name>
</gene>
<keyword evidence="5" id="KW-1185">Reference proteome</keyword>
<evidence type="ECO:0000313" key="4">
    <source>
        <dbReference type="Proteomes" id="UP000447873"/>
    </source>
</evidence>
<evidence type="ECO:0000256" key="1">
    <source>
        <dbReference type="SAM" id="MobiDB-lite"/>
    </source>
</evidence>
<dbReference type="Proteomes" id="UP000447873">
    <property type="component" value="Unassembled WGS sequence"/>
</dbReference>
<reference evidence="2 4" key="1">
    <citation type="submission" date="2018-12" db="EMBL/GenBank/DDBJ databases">
        <title>Venturia inaequalis Genome Resource.</title>
        <authorList>
            <person name="Lichtner F.J."/>
        </authorList>
    </citation>
    <scope>NUCLEOTIDE SEQUENCE [LARGE SCALE GENOMIC DNA]</scope>
    <source>
        <strain evidence="2 4">120213</strain>
        <strain evidence="3 5">DMI_063113</strain>
    </source>
</reference>
<dbReference type="PANTHER" id="PTHR42085:SF2">
    <property type="entry name" value="F-BOX DOMAIN-CONTAINING PROTEIN"/>
    <property type="match status" value="1"/>
</dbReference>
<dbReference type="EMBL" id="WNWS01000142">
    <property type="protein sequence ID" value="KAE9978071.1"/>
    <property type="molecule type" value="Genomic_DNA"/>
</dbReference>
<dbReference type="EMBL" id="WNWR01000407">
    <property type="protein sequence ID" value="KAE9979668.1"/>
    <property type="molecule type" value="Genomic_DNA"/>
</dbReference>
<comment type="caution">
    <text evidence="2">The sequence shown here is derived from an EMBL/GenBank/DDBJ whole genome shotgun (WGS) entry which is preliminary data.</text>
</comment>
<dbReference type="PANTHER" id="PTHR42085">
    <property type="entry name" value="F-BOX DOMAIN-CONTAINING PROTEIN"/>
    <property type="match status" value="1"/>
</dbReference>
<sequence>MDSPNVQASGPSSSPCANIPESRIQSMPFMKLPAEIRNSIYRYCFVEDSQTPVNGVNTKFPGIGLLRANKQIHLESSGILYGNNTFTFGLDIDWLNKPEMILHGFPKTLPIWPAPRYHTLLQRLEIQIRFAAGLPTDLEAPEIMQNQIQAMRDAYDSVWDQLDIHFKFMEGDLADLTFTMAWLKFRMLEPISHADCSVETETQVSPVVRWALEATLQQKDLKATLSKEQLKALTESEEIANQVSEASVLDVATRLAHGTVRAPPGPPFTVQGGLSQNPFHQLLNQLASFNSVLNHPLAAFGGPPMVNPSPITPGPFGPSHMMPIMHPYMNGAVPASSLPGPGPWPPSLFGNGPGQSTPAPFANGTPASTLSTSGPVQPISTPYGNGPPTSLFTNGPGHVNPNTFGNGPPPFPLPPPPHAFFPTIPPPPPPARIHRYRAYDFHKHLGTSLTGDQAIDILIRDSEMRVLAAIDLPDESHELSVQNCAVSRIYFKLMEKAGEIEELKRGAEEGV</sequence>
<dbReference type="Proteomes" id="UP000490939">
    <property type="component" value="Unassembled WGS sequence"/>
</dbReference>
<dbReference type="OrthoDB" id="62952at2759"/>
<evidence type="ECO:0000313" key="5">
    <source>
        <dbReference type="Proteomes" id="UP000490939"/>
    </source>
</evidence>
<name>A0A8H3Z334_VENIN</name>
<dbReference type="InterPro" id="IPR038883">
    <property type="entry name" value="AN11006-like"/>
</dbReference>
<protein>
    <submittedName>
        <fullName evidence="2">Uncharacterized protein</fullName>
    </submittedName>
</protein>
<dbReference type="AlphaFoldDB" id="A0A8H3Z334"/>
<accession>A0A8H3Z334</accession>
<evidence type="ECO:0000313" key="3">
    <source>
        <dbReference type="EMBL" id="KAE9979668.1"/>
    </source>
</evidence>
<organism evidence="2 4">
    <name type="scientific">Venturia inaequalis</name>
    <name type="common">Apple scab fungus</name>
    <dbReference type="NCBI Taxonomy" id="5025"/>
    <lineage>
        <taxon>Eukaryota</taxon>
        <taxon>Fungi</taxon>
        <taxon>Dikarya</taxon>
        <taxon>Ascomycota</taxon>
        <taxon>Pezizomycotina</taxon>
        <taxon>Dothideomycetes</taxon>
        <taxon>Pleosporomycetidae</taxon>
        <taxon>Venturiales</taxon>
        <taxon>Venturiaceae</taxon>
        <taxon>Venturia</taxon>
    </lineage>
</organism>
<proteinExistence type="predicted"/>